<dbReference type="PANTHER" id="PTHR42747">
    <property type="entry name" value="NITRONATE MONOOXYGENASE-RELATED"/>
    <property type="match status" value="1"/>
</dbReference>
<dbReference type="SUPFAM" id="SSF51412">
    <property type="entry name" value="Inosine monophosphate dehydrogenase (IMPDH)"/>
    <property type="match status" value="1"/>
</dbReference>
<dbReference type="InterPro" id="IPR013785">
    <property type="entry name" value="Aldolase_TIM"/>
</dbReference>
<dbReference type="Proteomes" id="UP000254618">
    <property type="component" value="Unassembled WGS sequence"/>
</dbReference>
<name>A0A378QQ20_9GAMM</name>
<dbReference type="EMBL" id="UGQF01000001">
    <property type="protein sequence ID" value="STZ04413.1"/>
    <property type="molecule type" value="Genomic_DNA"/>
</dbReference>
<dbReference type="AlphaFoldDB" id="A0A378QQ20"/>
<gene>
    <name evidence="1" type="ORF">NCTC11012_00799</name>
    <name evidence="2" type="ORF">NCTC11012_02693</name>
</gene>
<dbReference type="Pfam" id="PF03060">
    <property type="entry name" value="NMO"/>
    <property type="match status" value="1"/>
</dbReference>
<sequence>MLDNGADMVAVGTAFLTTYESPINPLWKKRLLSATGNDTRLTRLYSGKWARGVVTGYMQDFAQLDNDDLPNYPTLNAMTKSLRAHGATTQNSELMSLWSGVGVADCRDESMSELVARLAGMP</sequence>
<reference evidence="1 3" key="1">
    <citation type="submission" date="2018-06" db="EMBL/GenBank/DDBJ databases">
        <authorList>
            <consortium name="Pathogen Informatics"/>
            <person name="Doyle S."/>
        </authorList>
    </citation>
    <scope>NUCLEOTIDE SEQUENCE [LARGE SCALE GENOMIC DNA]</scope>
    <source>
        <strain evidence="1 3">NCTC11012</strain>
    </source>
</reference>
<accession>A0A378QQ20</accession>
<dbReference type="PANTHER" id="PTHR42747:SF3">
    <property type="entry name" value="NITRONATE MONOOXYGENASE-RELATED"/>
    <property type="match status" value="1"/>
</dbReference>
<dbReference type="Gene3D" id="3.20.20.70">
    <property type="entry name" value="Aldolase class I"/>
    <property type="match status" value="1"/>
</dbReference>
<dbReference type="GO" id="GO:0018580">
    <property type="term" value="F:nitronate monooxygenase activity"/>
    <property type="evidence" value="ECO:0007669"/>
    <property type="project" value="TreeGrafter"/>
</dbReference>
<organism evidence="1 3">
    <name type="scientific">Moraxella equi</name>
    <dbReference type="NCBI Taxonomy" id="60442"/>
    <lineage>
        <taxon>Bacteria</taxon>
        <taxon>Pseudomonadati</taxon>
        <taxon>Pseudomonadota</taxon>
        <taxon>Gammaproteobacteria</taxon>
        <taxon>Moraxellales</taxon>
        <taxon>Moraxellaceae</taxon>
        <taxon>Moraxella</taxon>
    </lineage>
</organism>
<protein>
    <submittedName>
        <fullName evidence="1">Putative enoyl-[acyl-carrier-protein] reductase II</fullName>
    </submittedName>
</protein>
<proteinExistence type="predicted"/>
<evidence type="ECO:0000313" key="3">
    <source>
        <dbReference type="Proteomes" id="UP000254618"/>
    </source>
</evidence>
<evidence type="ECO:0000313" key="2">
    <source>
        <dbReference type="EMBL" id="STZ04413.1"/>
    </source>
</evidence>
<dbReference type="EMBL" id="UGQF01000001">
    <property type="protein sequence ID" value="STZ02572.1"/>
    <property type="molecule type" value="Genomic_DNA"/>
</dbReference>
<evidence type="ECO:0000313" key="1">
    <source>
        <dbReference type="EMBL" id="STZ02572.1"/>
    </source>
</evidence>